<evidence type="ECO:0000256" key="5">
    <source>
        <dbReference type="ARBA" id="ARBA00022759"/>
    </source>
</evidence>
<dbReference type="RefSeq" id="WP_144874292.1">
    <property type="nucleotide sequence ID" value="NZ_LR214079.1"/>
</dbReference>
<dbReference type="CDD" id="cd09725">
    <property type="entry name" value="Cas2_I_II_III"/>
    <property type="match status" value="1"/>
</dbReference>
<dbReference type="Proteomes" id="UP000320055">
    <property type="component" value="Unassembled WGS sequence"/>
</dbReference>
<dbReference type="HAMAP" id="MF_01471">
    <property type="entry name" value="Cas2"/>
    <property type="match status" value="1"/>
</dbReference>
<keyword evidence="5 9" id="KW-0255">Endonuclease</keyword>
<comment type="subunit">
    <text evidence="9">Homodimer, forms a heterotetramer with a Cas1 homodimer.</text>
</comment>
<dbReference type="EC" id="3.1.-.-" evidence="9"/>
<dbReference type="GO" id="GO:0016787">
    <property type="term" value="F:hydrolase activity"/>
    <property type="evidence" value="ECO:0007669"/>
    <property type="project" value="UniProtKB-KW"/>
</dbReference>
<dbReference type="SUPFAM" id="SSF143430">
    <property type="entry name" value="TTP0101/SSO1404-like"/>
    <property type="match status" value="1"/>
</dbReference>
<evidence type="ECO:0000256" key="6">
    <source>
        <dbReference type="ARBA" id="ARBA00022801"/>
    </source>
</evidence>
<evidence type="ECO:0000256" key="7">
    <source>
        <dbReference type="ARBA" id="ARBA00022842"/>
    </source>
</evidence>
<name>A0A563VVV7_9CYAN</name>
<comment type="cofactor">
    <cofactor evidence="1 9">
        <name>Mg(2+)</name>
        <dbReference type="ChEBI" id="CHEBI:18420"/>
    </cofactor>
</comment>
<comment type="similarity">
    <text evidence="2 9 10">Belongs to the CRISPR-associated endoribonuclease Cas2 protein family.</text>
</comment>
<dbReference type="GO" id="GO:0043571">
    <property type="term" value="P:maintenance of CRISPR repeat elements"/>
    <property type="evidence" value="ECO:0007669"/>
    <property type="project" value="UniProtKB-UniRule"/>
</dbReference>
<dbReference type="InterPro" id="IPR021127">
    <property type="entry name" value="CRISPR_associated_Cas2"/>
</dbReference>
<dbReference type="GO" id="GO:0004521">
    <property type="term" value="F:RNA endonuclease activity"/>
    <property type="evidence" value="ECO:0007669"/>
    <property type="project" value="UniProtKB-UniRule"/>
</dbReference>
<organism evidence="11 12">
    <name type="scientific">Hyella patelloides LEGE 07179</name>
    <dbReference type="NCBI Taxonomy" id="945734"/>
    <lineage>
        <taxon>Bacteria</taxon>
        <taxon>Bacillati</taxon>
        <taxon>Cyanobacteriota</taxon>
        <taxon>Cyanophyceae</taxon>
        <taxon>Pleurocapsales</taxon>
        <taxon>Hyellaceae</taxon>
        <taxon>Hyella</taxon>
    </lineage>
</organism>
<dbReference type="OrthoDB" id="9798176at2"/>
<evidence type="ECO:0000256" key="1">
    <source>
        <dbReference type="ARBA" id="ARBA00001946"/>
    </source>
</evidence>
<evidence type="ECO:0000313" key="11">
    <source>
        <dbReference type="EMBL" id="VEP15527.1"/>
    </source>
</evidence>
<reference evidence="11 12" key="1">
    <citation type="submission" date="2019-01" db="EMBL/GenBank/DDBJ databases">
        <authorList>
            <person name="Brito A."/>
        </authorList>
    </citation>
    <scope>NUCLEOTIDE SEQUENCE [LARGE SCALE GENOMIC DNA]</scope>
    <source>
        <strain evidence="11">1</strain>
    </source>
</reference>
<dbReference type="EMBL" id="CAACVJ010000271">
    <property type="protein sequence ID" value="VEP15527.1"/>
    <property type="molecule type" value="Genomic_DNA"/>
</dbReference>
<gene>
    <name evidence="9 11" type="primary">cas2</name>
    <name evidence="11" type="ORF">H1P_3420004</name>
</gene>
<keyword evidence="3 9" id="KW-0540">Nuclease</keyword>
<evidence type="ECO:0000256" key="8">
    <source>
        <dbReference type="ARBA" id="ARBA00023118"/>
    </source>
</evidence>
<keyword evidence="12" id="KW-1185">Reference proteome</keyword>
<dbReference type="GO" id="GO:0046872">
    <property type="term" value="F:metal ion binding"/>
    <property type="evidence" value="ECO:0007669"/>
    <property type="project" value="UniProtKB-UniRule"/>
</dbReference>
<keyword evidence="6 9" id="KW-0378">Hydrolase</keyword>
<protein>
    <recommendedName>
        <fullName evidence="9">CRISPR-associated endoribonuclease Cas2</fullName>
        <ecNumber evidence="9">3.1.-.-</ecNumber>
    </recommendedName>
</protein>
<feature type="binding site" evidence="9">
    <location>
        <position position="8"/>
    </location>
    <ligand>
        <name>Mg(2+)</name>
        <dbReference type="ChEBI" id="CHEBI:18420"/>
        <note>catalytic</note>
    </ligand>
</feature>
<evidence type="ECO:0000256" key="4">
    <source>
        <dbReference type="ARBA" id="ARBA00022723"/>
    </source>
</evidence>
<dbReference type="AlphaFoldDB" id="A0A563VVV7"/>
<evidence type="ECO:0000256" key="2">
    <source>
        <dbReference type="ARBA" id="ARBA00009959"/>
    </source>
</evidence>
<accession>A0A563VVV7</accession>
<keyword evidence="4 9" id="KW-0479">Metal-binding</keyword>
<evidence type="ECO:0000256" key="10">
    <source>
        <dbReference type="PIRNR" id="PIRNR032582"/>
    </source>
</evidence>
<evidence type="ECO:0000256" key="3">
    <source>
        <dbReference type="ARBA" id="ARBA00022722"/>
    </source>
</evidence>
<evidence type="ECO:0000256" key="9">
    <source>
        <dbReference type="HAMAP-Rule" id="MF_01471"/>
    </source>
</evidence>
<dbReference type="Pfam" id="PF09827">
    <property type="entry name" value="CRISPR_Cas2"/>
    <property type="match status" value="1"/>
</dbReference>
<dbReference type="PANTHER" id="PTHR34405:SF3">
    <property type="entry name" value="CRISPR-ASSOCIATED ENDORIBONUCLEASE CAS2 3"/>
    <property type="match status" value="1"/>
</dbReference>
<sequence>MFVIVSYDISEDKRRTKIHDILKSFGQWMQYSLFECDLTKTEYAKLRSRLNKIINPETDSIRFYFLCGCCQNKVERIGGEAVRDDTVFFAE</sequence>
<dbReference type="InterPro" id="IPR019199">
    <property type="entry name" value="Virulence_VapD/CRISPR_Cas2"/>
</dbReference>
<dbReference type="PIRSF" id="PIRSF032582">
    <property type="entry name" value="Cas2"/>
    <property type="match status" value="1"/>
</dbReference>
<proteinExistence type="inferred from homology"/>
<dbReference type="PANTHER" id="PTHR34405">
    <property type="entry name" value="CRISPR-ASSOCIATED ENDORIBONUCLEASE CAS2"/>
    <property type="match status" value="1"/>
</dbReference>
<dbReference type="NCBIfam" id="TIGR01573">
    <property type="entry name" value="cas2"/>
    <property type="match status" value="1"/>
</dbReference>
<dbReference type="Gene3D" id="3.30.70.240">
    <property type="match status" value="1"/>
</dbReference>
<comment type="function">
    <text evidence="9">CRISPR (clustered regularly interspaced short palindromic repeat), is an adaptive immune system that provides protection against mobile genetic elements (viruses, transposable elements and conjugative plasmids). CRISPR clusters contain sequences complementary to antecedent mobile elements and target invading nucleic acids. CRISPR clusters are transcribed and processed into CRISPR RNA (crRNA). Functions as a ssRNA-specific endoribonuclease. Involved in the integration of spacer DNA into the CRISPR cassette.</text>
</comment>
<dbReference type="GO" id="GO:0051607">
    <property type="term" value="P:defense response to virus"/>
    <property type="evidence" value="ECO:0007669"/>
    <property type="project" value="UniProtKB-UniRule"/>
</dbReference>
<keyword evidence="8 9" id="KW-0051">Antiviral defense</keyword>
<keyword evidence="7 9" id="KW-0460">Magnesium</keyword>
<evidence type="ECO:0000313" key="12">
    <source>
        <dbReference type="Proteomes" id="UP000320055"/>
    </source>
</evidence>